<organism evidence="1">
    <name type="scientific">Siphoviridae sp. ctjKY6</name>
    <dbReference type="NCBI Taxonomy" id="2825631"/>
    <lineage>
        <taxon>Viruses</taxon>
        <taxon>Duplodnaviria</taxon>
        <taxon>Heunggongvirae</taxon>
        <taxon>Uroviricota</taxon>
        <taxon>Caudoviricetes</taxon>
    </lineage>
</organism>
<evidence type="ECO:0000313" key="1">
    <source>
        <dbReference type="EMBL" id="DAF99414.1"/>
    </source>
</evidence>
<name>A0A8S5UYJ4_9CAUD</name>
<accession>A0A8S5UYJ4</accession>
<reference evidence="1" key="1">
    <citation type="journal article" date="2021" name="Proc. Natl. Acad. Sci. U.S.A.">
        <title>A Catalog of Tens of Thousands of Viruses from Human Metagenomes Reveals Hidden Associations with Chronic Diseases.</title>
        <authorList>
            <person name="Tisza M.J."/>
            <person name="Buck C.B."/>
        </authorList>
    </citation>
    <scope>NUCLEOTIDE SEQUENCE</scope>
    <source>
        <strain evidence="1">CtjKY6</strain>
    </source>
</reference>
<protein>
    <submittedName>
        <fullName evidence="1">Uncharacterized protein</fullName>
    </submittedName>
</protein>
<dbReference type="EMBL" id="BK016165">
    <property type="protein sequence ID" value="DAF99414.1"/>
    <property type="molecule type" value="Genomic_DNA"/>
</dbReference>
<proteinExistence type="predicted"/>
<sequence>MTAKHPYSQALAKALTEKLGGLAYVLPGGDVQCDTPDGTLTVYADGAVRVRECGETESWPTLRSAVADWGVEV</sequence>